<dbReference type="KEGG" id="saes:HBH39_12065"/>
<protein>
    <recommendedName>
        <fullName evidence="3">Sulfotransferase domain-containing protein</fullName>
    </recommendedName>
</protein>
<dbReference type="RefSeq" id="WP_167678602.1">
    <property type="nucleotide sequence ID" value="NZ_CP050313.1"/>
</dbReference>
<keyword evidence="2" id="KW-1185">Reference proteome</keyword>
<dbReference type="Gene3D" id="3.40.50.300">
    <property type="entry name" value="P-loop containing nucleotide triphosphate hydrolases"/>
    <property type="match status" value="1"/>
</dbReference>
<accession>A0A6G9QMR1</accession>
<reference evidence="1 2" key="1">
    <citation type="submission" date="2020-03" db="EMBL/GenBank/DDBJ databases">
        <title>Complete genome sequence of Shewanella sp.</title>
        <authorList>
            <person name="Kim Y.-S."/>
            <person name="Kim S.-J."/>
            <person name="Jung H.-K."/>
            <person name="Kim K.-H."/>
        </authorList>
    </citation>
    <scope>NUCLEOTIDE SEQUENCE [LARGE SCALE GENOMIC DNA]</scope>
    <source>
        <strain evidence="1 2">PN3F2</strain>
    </source>
</reference>
<gene>
    <name evidence="1" type="ORF">HBH39_12065</name>
</gene>
<dbReference type="Proteomes" id="UP000502608">
    <property type="component" value="Chromosome"/>
</dbReference>
<dbReference type="InterPro" id="IPR027417">
    <property type="entry name" value="P-loop_NTPase"/>
</dbReference>
<organism evidence="1 2">
    <name type="scientific">Shewanella aestuarii</name>
    <dbReference type="NCBI Taxonomy" id="1028752"/>
    <lineage>
        <taxon>Bacteria</taxon>
        <taxon>Pseudomonadati</taxon>
        <taxon>Pseudomonadota</taxon>
        <taxon>Gammaproteobacteria</taxon>
        <taxon>Alteromonadales</taxon>
        <taxon>Shewanellaceae</taxon>
        <taxon>Shewanella</taxon>
    </lineage>
</organism>
<sequence>MKKCILHIGMHKTGSSSIQKCLFEGRNDLGEGIVYADLGTSNHSGAFSYAFKSDIHTHPYYTKRGHSDVDFKNYRAINLERIESELSREYSVIIFSAEDLSGLESNDLIKVKELINKYVKHVEVIAYVREPISFAESAFQQKLKTDYISPSTLSLFPKYRSRFEKFEEIFGNVVYVDYTSLIADGKSVVEDFCNRYNLPYTESKSVNKSLSSVAVKFLHSYQAARKDIKINNAYTLKLERILSNLKGNKFKLSKNIVNVGIEAIQEDICWMSQRLPQLKSVQLSYNDSCCLKFTVDDIISMNKLADYDELNALVNEECGFSLAHLMEINKVNNKRKIVIHCGSPKTGSSFIQHNLNGKSSLLTRYGIVFPGIENNRYVSKSNVDINGQLLMRVFRQATKPYSELNFEVESIFNNLLELKCDTVLISDESLGVLHHSVWNMFQQISVKLNFQLVVFGYFRRPKTYYPSHWAQVVRKHGEFRTLEVFASQEDLPVWRNLIYMASAVESNYIFSYEAEMKVNLLVSVAKVLNIPSQVLVDQVSQNQTVNSSLSLKALNSLRIINEVYGAVVGNKVNDILTSEKPCKEFSKPSLSKLETDLVKIRHASELVQCEKLYIDSQRGLKVLG</sequence>
<dbReference type="AlphaFoldDB" id="A0A6G9QMR1"/>
<evidence type="ECO:0000313" key="2">
    <source>
        <dbReference type="Proteomes" id="UP000502608"/>
    </source>
</evidence>
<dbReference type="EMBL" id="CP050313">
    <property type="protein sequence ID" value="QIR15129.1"/>
    <property type="molecule type" value="Genomic_DNA"/>
</dbReference>
<evidence type="ECO:0008006" key="3">
    <source>
        <dbReference type="Google" id="ProtNLM"/>
    </source>
</evidence>
<name>A0A6G9QMR1_9GAMM</name>
<proteinExistence type="predicted"/>
<dbReference type="SUPFAM" id="SSF52540">
    <property type="entry name" value="P-loop containing nucleoside triphosphate hydrolases"/>
    <property type="match status" value="1"/>
</dbReference>
<evidence type="ECO:0000313" key="1">
    <source>
        <dbReference type="EMBL" id="QIR15129.1"/>
    </source>
</evidence>